<keyword evidence="10" id="KW-1185">Reference proteome</keyword>
<keyword evidence="6" id="KW-0238">DNA-binding</keyword>
<accession>A0A9R1U377</accession>
<evidence type="ECO:0000256" key="6">
    <source>
        <dbReference type="ARBA" id="ARBA00023125"/>
    </source>
</evidence>
<keyword evidence="2" id="KW-0479">Metal-binding</keyword>
<keyword evidence="3" id="KW-0677">Repeat</keyword>
<dbReference type="RefSeq" id="XP_011306734.1">
    <property type="nucleotide sequence ID" value="XM_011308432.1"/>
</dbReference>
<dbReference type="OrthoDB" id="6077919at2759"/>
<dbReference type="GO" id="GO:0008270">
    <property type="term" value="F:zinc ion binding"/>
    <property type="evidence" value="ECO:0007669"/>
    <property type="project" value="UniProtKB-KW"/>
</dbReference>
<reference evidence="11" key="1">
    <citation type="submission" date="2025-08" db="UniProtKB">
        <authorList>
            <consortium name="RefSeq"/>
        </authorList>
    </citation>
    <scope>IDENTIFICATION</scope>
    <source>
        <strain evidence="11">USDA-PBARC FA_bdor</strain>
        <tissue evidence="11">Whole organism</tissue>
    </source>
</reference>
<evidence type="ECO:0000256" key="3">
    <source>
        <dbReference type="ARBA" id="ARBA00022737"/>
    </source>
</evidence>
<dbReference type="PANTHER" id="PTHR24379">
    <property type="entry name" value="KRAB AND ZINC FINGER DOMAIN-CONTAINING"/>
    <property type="match status" value="1"/>
</dbReference>
<comment type="subcellular location">
    <subcellularLocation>
        <location evidence="1">Nucleus</location>
    </subcellularLocation>
</comment>
<gene>
    <name evidence="11" type="primary">LOC105268675</name>
</gene>
<feature type="domain" description="C2H2-type" evidence="9">
    <location>
        <begin position="261"/>
        <end position="288"/>
    </location>
</feature>
<dbReference type="InterPro" id="IPR013087">
    <property type="entry name" value="Znf_C2H2_type"/>
</dbReference>
<dbReference type="GO" id="GO:0000977">
    <property type="term" value="F:RNA polymerase II transcription regulatory region sequence-specific DNA binding"/>
    <property type="evidence" value="ECO:0007669"/>
    <property type="project" value="TreeGrafter"/>
</dbReference>
<dbReference type="SMART" id="SM00355">
    <property type="entry name" value="ZnF_C2H2"/>
    <property type="match status" value="6"/>
</dbReference>
<dbReference type="InterPro" id="IPR036236">
    <property type="entry name" value="Znf_C2H2_sf"/>
</dbReference>
<keyword evidence="5" id="KW-0862">Zinc</keyword>
<dbReference type="GeneID" id="105268675"/>
<dbReference type="FunFam" id="3.30.160.60:FF:000100">
    <property type="entry name" value="Zinc finger 45-like"/>
    <property type="match status" value="1"/>
</dbReference>
<evidence type="ECO:0000256" key="4">
    <source>
        <dbReference type="ARBA" id="ARBA00022771"/>
    </source>
</evidence>
<dbReference type="FunFam" id="3.30.160.60:FF:000045">
    <property type="entry name" value="ZFP69 zinc finger protein B"/>
    <property type="match status" value="1"/>
</dbReference>
<dbReference type="Pfam" id="PF00096">
    <property type="entry name" value="zf-C2H2"/>
    <property type="match status" value="2"/>
</dbReference>
<dbReference type="GO" id="GO:0000981">
    <property type="term" value="F:DNA-binding transcription factor activity, RNA polymerase II-specific"/>
    <property type="evidence" value="ECO:0007669"/>
    <property type="project" value="TreeGrafter"/>
</dbReference>
<keyword evidence="7" id="KW-0539">Nucleus</keyword>
<sequence>MDGYKVKLTCKVCADSYFGASTDPLAREFAQKHQDPHPYKCLICTRKYLTKNAQIKHLSSHHPSDCFFCDICPYAVRRKIYLLNHIKKKHPHLIDKDKENTTGKYEGLRSQLNRQIEVHKLPLPGQEVSSLMSLRNRDVVVHDETTEIFKCDYCTYRAREKKRLTYHVNRYHKGIGVKYSCEEVILISDNLEERIKSRRPPPKMYKCDQCDRSLRGASNLKRHLLTHSGVKSQQCTICQKHFSTRSSLRQHLLTHTGKRHYCCDICGKTFVQKPALTAHRRQHPGKLPPMPKVYIDSFIEKIAPSVISRSSKSSVGVDVKGKGSTSR</sequence>
<dbReference type="Gene3D" id="3.30.160.60">
    <property type="entry name" value="Classic Zinc Finger"/>
    <property type="match status" value="4"/>
</dbReference>
<feature type="domain" description="C2H2-type" evidence="9">
    <location>
        <begin position="233"/>
        <end position="260"/>
    </location>
</feature>
<dbReference type="PROSITE" id="PS00028">
    <property type="entry name" value="ZINC_FINGER_C2H2_1"/>
    <property type="match status" value="4"/>
</dbReference>
<feature type="domain" description="C2H2-type" evidence="9">
    <location>
        <begin position="205"/>
        <end position="232"/>
    </location>
</feature>
<dbReference type="KEGG" id="fas:105268675"/>
<dbReference type="PROSITE" id="PS50157">
    <property type="entry name" value="ZINC_FINGER_C2H2_2"/>
    <property type="match status" value="3"/>
</dbReference>
<evidence type="ECO:0000259" key="9">
    <source>
        <dbReference type="PROSITE" id="PS50157"/>
    </source>
</evidence>
<evidence type="ECO:0000256" key="2">
    <source>
        <dbReference type="ARBA" id="ARBA00022723"/>
    </source>
</evidence>
<dbReference type="GO" id="GO:0005634">
    <property type="term" value="C:nucleus"/>
    <property type="evidence" value="ECO:0007669"/>
    <property type="project" value="UniProtKB-SubCell"/>
</dbReference>
<evidence type="ECO:0000313" key="11">
    <source>
        <dbReference type="RefSeq" id="XP_011306734.1"/>
    </source>
</evidence>
<protein>
    <submittedName>
        <fullName evidence="11">Zinc finger protein 26-like</fullName>
    </submittedName>
</protein>
<evidence type="ECO:0000256" key="7">
    <source>
        <dbReference type="ARBA" id="ARBA00023242"/>
    </source>
</evidence>
<organism evidence="10 11">
    <name type="scientific">Fopius arisanus</name>
    <dbReference type="NCBI Taxonomy" id="64838"/>
    <lineage>
        <taxon>Eukaryota</taxon>
        <taxon>Metazoa</taxon>
        <taxon>Ecdysozoa</taxon>
        <taxon>Arthropoda</taxon>
        <taxon>Hexapoda</taxon>
        <taxon>Insecta</taxon>
        <taxon>Pterygota</taxon>
        <taxon>Neoptera</taxon>
        <taxon>Endopterygota</taxon>
        <taxon>Hymenoptera</taxon>
        <taxon>Apocrita</taxon>
        <taxon>Ichneumonoidea</taxon>
        <taxon>Braconidae</taxon>
        <taxon>Opiinae</taxon>
        <taxon>Fopius</taxon>
    </lineage>
</organism>
<dbReference type="AlphaFoldDB" id="A0A9R1U377"/>
<evidence type="ECO:0000256" key="5">
    <source>
        <dbReference type="ARBA" id="ARBA00022833"/>
    </source>
</evidence>
<keyword evidence="4 8" id="KW-0863">Zinc-finger</keyword>
<dbReference type="Proteomes" id="UP000694866">
    <property type="component" value="Unplaced"/>
</dbReference>
<evidence type="ECO:0000313" key="10">
    <source>
        <dbReference type="Proteomes" id="UP000694866"/>
    </source>
</evidence>
<proteinExistence type="predicted"/>
<dbReference type="Pfam" id="PF13912">
    <property type="entry name" value="zf-C2H2_6"/>
    <property type="match status" value="1"/>
</dbReference>
<dbReference type="PANTHER" id="PTHR24379:SF127">
    <property type="entry name" value="BLOODY FINGERS-RELATED"/>
    <property type="match status" value="1"/>
</dbReference>
<evidence type="ECO:0000256" key="1">
    <source>
        <dbReference type="ARBA" id="ARBA00004123"/>
    </source>
</evidence>
<dbReference type="FunFam" id="3.30.160.60:FF:000446">
    <property type="entry name" value="Zinc finger protein"/>
    <property type="match status" value="1"/>
</dbReference>
<evidence type="ECO:0000256" key="8">
    <source>
        <dbReference type="PROSITE-ProRule" id="PRU00042"/>
    </source>
</evidence>
<name>A0A9R1U377_9HYME</name>
<dbReference type="SUPFAM" id="SSF57667">
    <property type="entry name" value="beta-beta-alpha zinc fingers"/>
    <property type="match status" value="3"/>
</dbReference>